<protein>
    <submittedName>
        <fullName evidence="1">Uncharacterized protein</fullName>
    </submittedName>
</protein>
<comment type="caution">
    <text evidence="1">The sequence shown here is derived from an EMBL/GenBank/DDBJ whole genome shotgun (WGS) entry which is preliminary data.</text>
</comment>
<reference evidence="1 2" key="1">
    <citation type="submission" date="2019-11" db="EMBL/GenBank/DDBJ databases">
        <title>Identification of a novel strain.</title>
        <authorList>
            <person name="Xu Q."/>
            <person name="Wang G."/>
        </authorList>
    </citation>
    <scope>NUCLEOTIDE SEQUENCE [LARGE SCALE GENOMIC DNA]</scope>
    <source>
        <strain evidence="2">xq</strain>
    </source>
</reference>
<accession>A0A6I3KMJ8</accession>
<gene>
    <name evidence="1" type="ORF">GIW81_15070</name>
</gene>
<organism evidence="1 2">
    <name type="scientific">Hyphomicrobium album</name>
    <dbReference type="NCBI Taxonomy" id="2665159"/>
    <lineage>
        <taxon>Bacteria</taxon>
        <taxon>Pseudomonadati</taxon>
        <taxon>Pseudomonadota</taxon>
        <taxon>Alphaproteobacteria</taxon>
        <taxon>Hyphomicrobiales</taxon>
        <taxon>Hyphomicrobiaceae</taxon>
        <taxon>Hyphomicrobium</taxon>
    </lineage>
</organism>
<dbReference type="Proteomes" id="UP000440694">
    <property type="component" value="Unassembled WGS sequence"/>
</dbReference>
<evidence type="ECO:0000313" key="1">
    <source>
        <dbReference type="EMBL" id="MTD95659.1"/>
    </source>
</evidence>
<name>A0A6I3KMJ8_9HYPH</name>
<dbReference type="EMBL" id="WMBQ01000002">
    <property type="protein sequence ID" value="MTD95659.1"/>
    <property type="molecule type" value="Genomic_DNA"/>
</dbReference>
<sequence>MQAMEIQEHARKLREARGELAVAHAAQKARDFEHEGDTMQAETWRRIEAALRQMQGPRVS</sequence>
<dbReference type="AlphaFoldDB" id="A0A6I3KMJ8"/>
<dbReference type="RefSeq" id="WP_154740181.1">
    <property type="nucleotide sequence ID" value="NZ_WMBQ01000002.1"/>
</dbReference>
<evidence type="ECO:0000313" key="2">
    <source>
        <dbReference type="Proteomes" id="UP000440694"/>
    </source>
</evidence>
<keyword evidence="2" id="KW-1185">Reference proteome</keyword>
<proteinExistence type="predicted"/>